<evidence type="ECO:0000313" key="1">
    <source>
        <dbReference type="EMBL" id="KAI0063736.1"/>
    </source>
</evidence>
<comment type="caution">
    <text evidence="1">The sequence shown here is derived from an EMBL/GenBank/DDBJ whole genome shotgun (WGS) entry which is preliminary data.</text>
</comment>
<dbReference type="EMBL" id="MU277201">
    <property type="protein sequence ID" value="KAI0063736.1"/>
    <property type="molecule type" value="Genomic_DNA"/>
</dbReference>
<reference evidence="1" key="2">
    <citation type="journal article" date="2022" name="New Phytol.">
        <title>Evolutionary transition to the ectomycorrhizal habit in the genomes of a hyperdiverse lineage of mushroom-forming fungi.</title>
        <authorList>
            <person name="Looney B."/>
            <person name="Miyauchi S."/>
            <person name="Morin E."/>
            <person name="Drula E."/>
            <person name="Courty P.E."/>
            <person name="Kohler A."/>
            <person name="Kuo A."/>
            <person name="LaButti K."/>
            <person name="Pangilinan J."/>
            <person name="Lipzen A."/>
            <person name="Riley R."/>
            <person name="Andreopoulos W."/>
            <person name="He G."/>
            <person name="Johnson J."/>
            <person name="Nolan M."/>
            <person name="Tritt A."/>
            <person name="Barry K.W."/>
            <person name="Grigoriev I.V."/>
            <person name="Nagy L.G."/>
            <person name="Hibbett D."/>
            <person name="Henrissat B."/>
            <person name="Matheny P.B."/>
            <person name="Labbe J."/>
            <person name="Martin F.M."/>
        </authorList>
    </citation>
    <scope>NUCLEOTIDE SEQUENCE</scope>
    <source>
        <strain evidence="1">HHB10654</strain>
    </source>
</reference>
<name>A0ACB8T6I1_9AGAM</name>
<proteinExistence type="predicted"/>
<gene>
    <name evidence="1" type="ORF">BV25DRAFT_355509</name>
</gene>
<evidence type="ECO:0000313" key="2">
    <source>
        <dbReference type="Proteomes" id="UP000814140"/>
    </source>
</evidence>
<organism evidence="1 2">
    <name type="scientific">Artomyces pyxidatus</name>
    <dbReference type="NCBI Taxonomy" id="48021"/>
    <lineage>
        <taxon>Eukaryota</taxon>
        <taxon>Fungi</taxon>
        <taxon>Dikarya</taxon>
        <taxon>Basidiomycota</taxon>
        <taxon>Agaricomycotina</taxon>
        <taxon>Agaricomycetes</taxon>
        <taxon>Russulales</taxon>
        <taxon>Auriscalpiaceae</taxon>
        <taxon>Artomyces</taxon>
    </lineage>
</organism>
<protein>
    <submittedName>
        <fullName evidence="1">Uncharacterized protein</fullName>
    </submittedName>
</protein>
<accession>A0ACB8T6I1</accession>
<reference evidence="1" key="1">
    <citation type="submission" date="2021-03" db="EMBL/GenBank/DDBJ databases">
        <authorList>
            <consortium name="DOE Joint Genome Institute"/>
            <person name="Ahrendt S."/>
            <person name="Looney B.P."/>
            <person name="Miyauchi S."/>
            <person name="Morin E."/>
            <person name="Drula E."/>
            <person name="Courty P.E."/>
            <person name="Chicoki N."/>
            <person name="Fauchery L."/>
            <person name="Kohler A."/>
            <person name="Kuo A."/>
            <person name="Labutti K."/>
            <person name="Pangilinan J."/>
            <person name="Lipzen A."/>
            <person name="Riley R."/>
            <person name="Andreopoulos W."/>
            <person name="He G."/>
            <person name="Johnson J."/>
            <person name="Barry K.W."/>
            <person name="Grigoriev I.V."/>
            <person name="Nagy L."/>
            <person name="Hibbett D."/>
            <person name="Henrissat B."/>
            <person name="Matheny P.B."/>
            <person name="Labbe J."/>
            <person name="Martin F."/>
        </authorList>
    </citation>
    <scope>NUCLEOTIDE SEQUENCE</scope>
    <source>
        <strain evidence="1">HHB10654</strain>
    </source>
</reference>
<dbReference type="Proteomes" id="UP000814140">
    <property type="component" value="Unassembled WGS sequence"/>
</dbReference>
<keyword evidence="2" id="KW-1185">Reference proteome</keyword>
<sequence length="451" mass="48733">MEFTTGSDEPEPCTHCDSICARNTTSASSQASRSVRARAYSTYSYLSQQASPAPLPSSQPGPSRLVAEPLLNPDSAPSLSRELTSLQGALAALSLSPRIPESGFFREPAFTTYQLFSESSSRPSGSRSSQASRSMRVPSDPASYQQAPVEAPQAAPNPLSPVAGPSRLLGEHTVPKSAPTSLSGGEHSYTSSQTSAGPSFPPSFPNFGDDVLSTIERPSASLFPSVVHPICPPTQFIGEQRFASPLQAHQTVAAIPTAPAAPRLGILRDPDIIPTLPPSECRLNSLLEHRSWGPANIIWDTRNVPTTARFPSTQPAPYSSMEEAFAQPATSPPSQRLHIVRVADDSMETWPWPADVYDTIHGVSCGFLLEMIYLLLTEPVTMDEYRAVSGHRQRTVETAYHARIDHCRRMGGPEPAQPDALRRLDFLSGMYFRGLAPCPDGVGWMMHFGPP</sequence>